<evidence type="ECO:0000256" key="8">
    <source>
        <dbReference type="ARBA" id="ARBA00022614"/>
    </source>
</evidence>
<evidence type="ECO:0000256" key="11">
    <source>
        <dbReference type="ARBA" id="ARBA00022729"/>
    </source>
</evidence>
<dbReference type="GO" id="GO:0004674">
    <property type="term" value="F:protein serine/threonine kinase activity"/>
    <property type="evidence" value="ECO:0007669"/>
    <property type="project" value="UniProtKB-KW"/>
</dbReference>
<keyword evidence="14" id="KW-0418">Kinase</keyword>
<keyword evidence="18" id="KW-0675">Receptor</keyword>
<keyword evidence="9" id="KW-0808">Transferase</keyword>
<dbReference type="InterPro" id="IPR011009">
    <property type="entry name" value="Kinase-like_dom_sf"/>
</dbReference>
<dbReference type="PANTHER" id="PTHR48052">
    <property type="entry name" value="UNNAMED PRODUCT"/>
    <property type="match status" value="1"/>
</dbReference>
<dbReference type="EC" id="2.7.11.1" evidence="4"/>
<dbReference type="InterPro" id="IPR013210">
    <property type="entry name" value="LRR_N_plant-typ"/>
</dbReference>
<dbReference type="GO" id="GO:0005524">
    <property type="term" value="F:ATP binding"/>
    <property type="evidence" value="ECO:0007669"/>
    <property type="project" value="UniProtKB-UniRule"/>
</dbReference>
<evidence type="ECO:0000256" key="1">
    <source>
        <dbReference type="ARBA" id="ARBA00004251"/>
    </source>
</evidence>
<evidence type="ECO:0000256" key="23">
    <source>
        <dbReference type="SAM" id="Phobius"/>
    </source>
</evidence>
<evidence type="ECO:0000256" key="9">
    <source>
        <dbReference type="ARBA" id="ARBA00022679"/>
    </source>
</evidence>
<dbReference type="SMART" id="SM00369">
    <property type="entry name" value="LRR_TYP"/>
    <property type="match status" value="5"/>
</dbReference>
<evidence type="ECO:0000256" key="16">
    <source>
        <dbReference type="ARBA" id="ARBA00022989"/>
    </source>
</evidence>
<evidence type="ECO:0000256" key="15">
    <source>
        <dbReference type="ARBA" id="ARBA00022840"/>
    </source>
</evidence>
<dbReference type="PROSITE" id="PS50011">
    <property type="entry name" value="PROTEIN_KINASE_DOM"/>
    <property type="match status" value="1"/>
</dbReference>
<dbReference type="InterPro" id="IPR001611">
    <property type="entry name" value="Leu-rich_rpt"/>
</dbReference>
<feature type="domain" description="Protein kinase" evidence="24">
    <location>
        <begin position="748"/>
        <end position="1052"/>
    </location>
</feature>
<keyword evidence="10 23" id="KW-0812">Transmembrane</keyword>
<dbReference type="InterPro" id="IPR055414">
    <property type="entry name" value="LRR_R13L4/SHOC2-like"/>
</dbReference>
<dbReference type="SUPFAM" id="SSF56112">
    <property type="entry name" value="Protein kinase-like (PK-like)"/>
    <property type="match status" value="1"/>
</dbReference>
<dbReference type="GO" id="GO:0005886">
    <property type="term" value="C:plasma membrane"/>
    <property type="evidence" value="ECO:0007669"/>
    <property type="project" value="UniProtKB-SubCell"/>
</dbReference>
<dbReference type="Pfam" id="PF07714">
    <property type="entry name" value="PK_Tyr_Ser-Thr"/>
    <property type="match status" value="1"/>
</dbReference>
<evidence type="ECO:0000256" key="5">
    <source>
        <dbReference type="ARBA" id="ARBA00022475"/>
    </source>
</evidence>
<keyword evidence="13 22" id="KW-0547">Nucleotide-binding</keyword>
<organism evidence="25 26">
    <name type="scientific">Brassica cretica</name>
    <name type="common">Mustard</name>
    <dbReference type="NCBI Taxonomy" id="69181"/>
    <lineage>
        <taxon>Eukaryota</taxon>
        <taxon>Viridiplantae</taxon>
        <taxon>Streptophyta</taxon>
        <taxon>Embryophyta</taxon>
        <taxon>Tracheophyta</taxon>
        <taxon>Spermatophyta</taxon>
        <taxon>Magnoliopsida</taxon>
        <taxon>eudicotyledons</taxon>
        <taxon>Gunneridae</taxon>
        <taxon>Pentapetalae</taxon>
        <taxon>rosids</taxon>
        <taxon>malvids</taxon>
        <taxon>Brassicales</taxon>
        <taxon>Brassicaceae</taxon>
        <taxon>Brassiceae</taxon>
        <taxon>Brassica</taxon>
    </lineage>
</organism>
<dbReference type="Pfam" id="PF23598">
    <property type="entry name" value="LRR_14"/>
    <property type="match status" value="1"/>
</dbReference>
<dbReference type="FunFam" id="3.80.10.10:FF:000095">
    <property type="entry name" value="LRR receptor-like serine/threonine-protein kinase GSO1"/>
    <property type="match status" value="1"/>
</dbReference>
<name>A0A8S9R858_BRACR</name>
<dbReference type="EMBL" id="QGKX02000996">
    <property type="protein sequence ID" value="KAF3559816.1"/>
    <property type="molecule type" value="Genomic_DNA"/>
</dbReference>
<keyword evidence="5" id="KW-1003">Cell membrane</keyword>
<dbReference type="InterPro" id="IPR001245">
    <property type="entry name" value="Ser-Thr/Tyr_kinase_cat_dom"/>
</dbReference>
<dbReference type="Gene3D" id="1.10.510.10">
    <property type="entry name" value="Transferase(Phosphotransferase) domain 1"/>
    <property type="match status" value="1"/>
</dbReference>
<keyword evidence="7" id="KW-0597">Phosphoprotein</keyword>
<evidence type="ECO:0000256" key="17">
    <source>
        <dbReference type="ARBA" id="ARBA00023136"/>
    </source>
</evidence>
<protein>
    <recommendedName>
        <fullName evidence="4">non-specific serine/threonine protein kinase</fullName>
        <ecNumber evidence="4">2.7.11.1</ecNumber>
    </recommendedName>
</protein>
<evidence type="ECO:0000256" key="13">
    <source>
        <dbReference type="ARBA" id="ARBA00022741"/>
    </source>
</evidence>
<feature type="transmembrane region" description="Helical" evidence="23">
    <location>
        <begin position="29"/>
        <end position="52"/>
    </location>
</feature>
<dbReference type="InterPro" id="IPR032675">
    <property type="entry name" value="LRR_dom_sf"/>
</dbReference>
<dbReference type="InterPro" id="IPR008271">
    <property type="entry name" value="Ser/Thr_kinase_AS"/>
</dbReference>
<reference evidence="25" key="1">
    <citation type="submission" date="2019-12" db="EMBL/GenBank/DDBJ databases">
        <title>Genome sequencing and annotation of Brassica cretica.</title>
        <authorList>
            <person name="Studholme D.J."/>
            <person name="Sarris P."/>
        </authorList>
    </citation>
    <scope>NUCLEOTIDE SEQUENCE</scope>
    <source>
        <strain evidence="25">PFS-109/04</strain>
        <tissue evidence="25">Leaf</tissue>
    </source>
</reference>
<evidence type="ECO:0000256" key="18">
    <source>
        <dbReference type="ARBA" id="ARBA00023170"/>
    </source>
</evidence>
<evidence type="ECO:0000256" key="10">
    <source>
        <dbReference type="ARBA" id="ARBA00022692"/>
    </source>
</evidence>
<dbReference type="PANTHER" id="PTHR48052:SF66">
    <property type="entry name" value="OS02G0610000 PROTEIN"/>
    <property type="match status" value="1"/>
</dbReference>
<dbReference type="SUPFAM" id="SSF52058">
    <property type="entry name" value="L domain-like"/>
    <property type="match status" value="2"/>
</dbReference>
<evidence type="ECO:0000256" key="7">
    <source>
        <dbReference type="ARBA" id="ARBA00022553"/>
    </source>
</evidence>
<dbReference type="FunFam" id="3.30.200.20:FF:000432">
    <property type="entry name" value="LRR receptor-like serine/threonine-protein kinase EFR"/>
    <property type="match status" value="1"/>
</dbReference>
<feature type="transmembrane region" description="Helical" evidence="23">
    <location>
        <begin position="688"/>
        <end position="711"/>
    </location>
</feature>
<comment type="caution">
    <text evidence="25">The sequence shown here is derived from an EMBL/GenBank/DDBJ whole genome shotgun (WGS) entry which is preliminary data.</text>
</comment>
<dbReference type="Gene3D" id="3.30.200.20">
    <property type="entry name" value="Phosphorylase Kinase, domain 1"/>
    <property type="match status" value="1"/>
</dbReference>
<dbReference type="SMART" id="SM00220">
    <property type="entry name" value="S_TKc"/>
    <property type="match status" value="1"/>
</dbReference>
<dbReference type="FunFam" id="3.80.10.10:FF:000317">
    <property type="entry name" value="Inactive leucine-rich repeat receptor-like protein kinase"/>
    <property type="match status" value="1"/>
</dbReference>
<dbReference type="PROSITE" id="PS00107">
    <property type="entry name" value="PROTEIN_KINASE_ATP"/>
    <property type="match status" value="1"/>
</dbReference>
<evidence type="ECO:0000256" key="19">
    <source>
        <dbReference type="ARBA" id="ARBA00023180"/>
    </source>
</evidence>
<keyword evidence="8" id="KW-0433">Leucine-rich repeat</keyword>
<evidence type="ECO:0000256" key="4">
    <source>
        <dbReference type="ARBA" id="ARBA00012513"/>
    </source>
</evidence>
<dbReference type="Proteomes" id="UP000712600">
    <property type="component" value="Unassembled WGS sequence"/>
</dbReference>
<keyword evidence="11" id="KW-0732">Signal</keyword>
<evidence type="ECO:0000256" key="20">
    <source>
        <dbReference type="ARBA" id="ARBA00047899"/>
    </source>
</evidence>
<evidence type="ECO:0000256" key="22">
    <source>
        <dbReference type="PROSITE-ProRule" id="PRU10141"/>
    </source>
</evidence>
<comment type="catalytic activity">
    <reaction evidence="21">
        <text>L-seryl-[protein] + ATP = O-phospho-L-seryl-[protein] + ADP + H(+)</text>
        <dbReference type="Rhea" id="RHEA:17989"/>
        <dbReference type="Rhea" id="RHEA-COMP:9863"/>
        <dbReference type="Rhea" id="RHEA-COMP:11604"/>
        <dbReference type="ChEBI" id="CHEBI:15378"/>
        <dbReference type="ChEBI" id="CHEBI:29999"/>
        <dbReference type="ChEBI" id="CHEBI:30616"/>
        <dbReference type="ChEBI" id="CHEBI:83421"/>
        <dbReference type="ChEBI" id="CHEBI:456216"/>
        <dbReference type="EC" id="2.7.11.1"/>
    </reaction>
</comment>
<keyword evidence="15 22" id="KW-0067">ATP-binding</keyword>
<evidence type="ECO:0000313" key="25">
    <source>
        <dbReference type="EMBL" id="KAF3559816.1"/>
    </source>
</evidence>
<keyword evidence="12" id="KW-0677">Repeat</keyword>
<dbReference type="InterPro" id="IPR017441">
    <property type="entry name" value="Protein_kinase_ATP_BS"/>
</dbReference>
<evidence type="ECO:0000256" key="3">
    <source>
        <dbReference type="ARBA" id="ARBA00009592"/>
    </source>
</evidence>
<evidence type="ECO:0000256" key="14">
    <source>
        <dbReference type="ARBA" id="ARBA00022777"/>
    </source>
</evidence>
<dbReference type="PROSITE" id="PS00108">
    <property type="entry name" value="PROTEIN_KINASE_ST"/>
    <property type="match status" value="1"/>
</dbReference>
<dbReference type="Gene3D" id="3.80.10.10">
    <property type="entry name" value="Ribonuclease Inhibitor"/>
    <property type="match status" value="4"/>
</dbReference>
<dbReference type="Pfam" id="PF08263">
    <property type="entry name" value="LRRNT_2"/>
    <property type="match status" value="1"/>
</dbReference>
<sequence length="1059" mass="116328">MWGTCCLWNFYTIVLYLKTPLLENKKATLLSFEGCIIMKLFLLLAFNILILFRILDARFSYHEASKVDGNADRKALLVFKSQVSANNRLALVSWNDSTPACQWKGVTCGRKHKRVTGLDLGGLELGGIISPAIGNLSFLRSLNLGENSFSGTIPKEVGMLSRLQELNMSYNNLRGVIPTSLSNCSRLVTLVLTSNNLVSGLPPELGSLSSLESLFLSKNNLSGRFPTSLGNLTSLEQLSIAYNNMEGEVPKTIGRLTRLINLQISVNNLSGVFPPEIYNLSSLGYLSIVSNHFSGSLRPDFGYKLATLRELRLGGNSFSGDLPKTISNISTLKLLEVSQNQFTGSIPVGFGTLHDIRYLGLRRNSFVGDLEFLKSLVNCTKLQMLDVGYNRLGGELPIHIGNLSKDLTSIFLGVNLISGGIPHEIGNLINLQSLAMERNLLTGRIPASLGKISGLIFLGLSSNRMSGEIPSDLGNITRLETLHLFQNNFEGSIPPSLGNCRFLLFLWIGYNRLNGTIPQEIMQLESLVQLFVNRNLLTGPFPKDVSRLKQVVQLSVADNRLSGNIPETIGNCLYMENLYLGGNAFDGAIPDIRNLRGLTLFNLSNNNFSGNIPEYLANFSSLESLDLSGNNFQGAVPTKGVFQHPGNFSVSGNRNLCGGIPELKLKPCPRNVLVSRTRRRHSSNKKKIFIGVGVGVGVVASLLLLALSLLMKRKKKNTNHLMMSNPPILDPFYERVSYEELRAATNEFSSSNLIGSGNFGSVFRGLLGPEQSKAVAVKVLNLQTRGAAKSFMAECEALKGIRHRNLVKLVTSCSSIDFKGNEFKALVYEFMPNGNLHTWLHHHQVDVEEGSLNHTRPLKLSERLNIAIDVASVLDYIHSHCHDPVAHCDLKPSNVLLDNDLTAHVSDFGLARIIDQDSFINQVSSTGVRGTIGYAAPEYGMGGKPSREGDLYSFGVLLLEMFTGKRPTDELFVEGFTLRSYTESALAAEHVLEIADTLILSGEIHNKNMSSIPECLKMVLNVGISCCEQSPTDRKTMAQALPELVSLRERFLGTNMRKI</sequence>
<keyword evidence="19" id="KW-0325">Glycoprotein</keyword>
<proteinExistence type="inferred from homology"/>
<comment type="subcellular location">
    <subcellularLocation>
        <location evidence="1">Cell membrane</location>
        <topology evidence="1">Single-pass type I membrane protein</topology>
    </subcellularLocation>
</comment>
<keyword evidence="17 23" id="KW-0472">Membrane</keyword>
<dbReference type="FunFam" id="1.10.510.10:FF:000358">
    <property type="entry name" value="Putative leucine-rich repeat receptor-like serine/threonine-protein kinase"/>
    <property type="match status" value="1"/>
</dbReference>
<comment type="similarity">
    <text evidence="2">Belongs to the protein kinase superfamily. Ser/Thr protein kinase family.</text>
</comment>
<gene>
    <name evidence="25" type="ORF">F2Q69_00011458</name>
</gene>
<evidence type="ECO:0000256" key="12">
    <source>
        <dbReference type="ARBA" id="ARBA00022737"/>
    </source>
</evidence>
<keyword evidence="6" id="KW-0723">Serine/threonine-protein kinase</keyword>
<evidence type="ECO:0000256" key="6">
    <source>
        <dbReference type="ARBA" id="ARBA00022527"/>
    </source>
</evidence>
<comment type="similarity">
    <text evidence="3">Belongs to the RLP family.</text>
</comment>
<evidence type="ECO:0000256" key="21">
    <source>
        <dbReference type="ARBA" id="ARBA00048679"/>
    </source>
</evidence>
<comment type="catalytic activity">
    <reaction evidence="20">
        <text>L-threonyl-[protein] + ATP = O-phospho-L-threonyl-[protein] + ADP + H(+)</text>
        <dbReference type="Rhea" id="RHEA:46608"/>
        <dbReference type="Rhea" id="RHEA-COMP:11060"/>
        <dbReference type="Rhea" id="RHEA-COMP:11605"/>
        <dbReference type="ChEBI" id="CHEBI:15378"/>
        <dbReference type="ChEBI" id="CHEBI:30013"/>
        <dbReference type="ChEBI" id="CHEBI:30616"/>
        <dbReference type="ChEBI" id="CHEBI:61977"/>
        <dbReference type="ChEBI" id="CHEBI:456216"/>
        <dbReference type="EC" id="2.7.11.1"/>
    </reaction>
</comment>
<feature type="binding site" evidence="22">
    <location>
        <position position="778"/>
    </location>
    <ligand>
        <name>ATP</name>
        <dbReference type="ChEBI" id="CHEBI:30616"/>
    </ligand>
</feature>
<dbReference type="FunFam" id="3.80.10.10:FF:000129">
    <property type="entry name" value="Leucine-rich repeat receptor-like kinase"/>
    <property type="match status" value="1"/>
</dbReference>
<dbReference type="AlphaFoldDB" id="A0A8S9R858"/>
<evidence type="ECO:0000256" key="2">
    <source>
        <dbReference type="ARBA" id="ARBA00008684"/>
    </source>
</evidence>
<dbReference type="InterPro" id="IPR000719">
    <property type="entry name" value="Prot_kinase_dom"/>
</dbReference>
<dbReference type="InterPro" id="IPR003591">
    <property type="entry name" value="Leu-rich_rpt_typical-subtyp"/>
</dbReference>
<evidence type="ECO:0000313" key="26">
    <source>
        <dbReference type="Proteomes" id="UP000712600"/>
    </source>
</evidence>
<accession>A0A8S9R858</accession>
<evidence type="ECO:0000259" key="24">
    <source>
        <dbReference type="PROSITE" id="PS50011"/>
    </source>
</evidence>
<keyword evidence="16 23" id="KW-1133">Transmembrane helix</keyword>
<dbReference type="Pfam" id="PF00560">
    <property type="entry name" value="LRR_1"/>
    <property type="match status" value="5"/>
</dbReference>